<keyword evidence="2" id="KW-1185">Reference proteome</keyword>
<organism evidence="1 2">
    <name type="scientific">Crenichthys baileyi</name>
    <name type="common">White River springfish</name>
    <dbReference type="NCBI Taxonomy" id="28760"/>
    <lineage>
        <taxon>Eukaryota</taxon>
        <taxon>Metazoa</taxon>
        <taxon>Chordata</taxon>
        <taxon>Craniata</taxon>
        <taxon>Vertebrata</taxon>
        <taxon>Euteleostomi</taxon>
        <taxon>Actinopterygii</taxon>
        <taxon>Neopterygii</taxon>
        <taxon>Teleostei</taxon>
        <taxon>Neoteleostei</taxon>
        <taxon>Acanthomorphata</taxon>
        <taxon>Ovalentaria</taxon>
        <taxon>Atherinomorphae</taxon>
        <taxon>Cyprinodontiformes</taxon>
        <taxon>Goodeidae</taxon>
        <taxon>Crenichthys</taxon>
    </lineage>
</organism>
<dbReference type="Proteomes" id="UP001311232">
    <property type="component" value="Unassembled WGS sequence"/>
</dbReference>
<comment type="caution">
    <text evidence="1">The sequence shown here is derived from an EMBL/GenBank/DDBJ whole genome shotgun (WGS) entry which is preliminary data.</text>
</comment>
<reference evidence="1 2" key="1">
    <citation type="submission" date="2021-06" db="EMBL/GenBank/DDBJ databases">
        <authorList>
            <person name="Palmer J.M."/>
        </authorList>
    </citation>
    <scope>NUCLEOTIDE SEQUENCE [LARGE SCALE GENOMIC DNA]</scope>
    <source>
        <strain evidence="1 2">MEX-2019</strain>
        <tissue evidence="1">Muscle</tissue>
    </source>
</reference>
<dbReference type="AlphaFoldDB" id="A0AAV9RF65"/>
<proteinExistence type="predicted"/>
<evidence type="ECO:0000313" key="1">
    <source>
        <dbReference type="EMBL" id="KAK5607649.1"/>
    </source>
</evidence>
<gene>
    <name evidence="1" type="ORF">CRENBAI_024009</name>
</gene>
<sequence length="101" mass="11733">MLLQTIPPLEAAMHQQDSPFNRSSREKMSEPCISIMRHSRKSSCDVGIQQHETVIEWFMLLNLHTLGSLWLRLRDTAAVLLPFLKCFWSFKMLSSLCNQIL</sequence>
<evidence type="ECO:0000313" key="2">
    <source>
        <dbReference type="Proteomes" id="UP001311232"/>
    </source>
</evidence>
<protein>
    <submittedName>
        <fullName evidence="1">Uncharacterized protein</fullName>
    </submittedName>
</protein>
<accession>A0AAV9RF65</accession>
<name>A0AAV9RF65_9TELE</name>
<dbReference type="EMBL" id="JAHHUM010002018">
    <property type="protein sequence ID" value="KAK5607649.1"/>
    <property type="molecule type" value="Genomic_DNA"/>
</dbReference>